<dbReference type="RefSeq" id="WP_150091631.1">
    <property type="nucleotide sequence ID" value="NZ_VWSF01000022.1"/>
</dbReference>
<protein>
    <recommendedName>
        <fullName evidence="3">Glycine zipper family protein</fullName>
    </recommendedName>
</protein>
<gene>
    <name evidence="1" type="ORF">F0145_20915</name>
</gene>
<proteinExistence type="predicted"/>
<sequence length="188" mass="19841">MKTLIVFLLSLFLHIPEKSWAFPPGIKLAKATVYLTGSRIVNGFLFSVNDSSLEISRIGVVTSLNPEGRNNQKLAIKDISAIKVRRSDSAKAGGILGGIGGLILGSIIGNIAYKPCNPTPGFIGLSECSFEIIDKTGATIIGAGLGAATGTGIGILLGKVSKRFQISGNQQLFEQHKSNLISYLPKTN</sequence>
<accession>A0A5M6D2N7</accession>
<evidence type="ECO:0008006" key="3">
    <source>
        <dbReference type="Google" id="ProtNLM"/>
    </source>
</evidence>
<organism evidence="1 2">
    <name type="scientific">Adhaeribacter rhizoryzae</name>
    <dbReference type="NCBI Taxonomy" id="2607907"/>
    <lineage>
        <taxon>Bacteria</taxon>
        <taxon>Pseudomonadati</taxon>
        <taxon>Bacteroidota</taxon>
        <taxon>Cytophagia</taxon>
        <taxon>Cytophagales</taxon>
        <taxon>Hymenobacteraceae</taxon>
        <taxon>Adhaeribacter</taxon>
    </lineage>
</organism>
<dbReference type="Proteomes" id="UP000323426">
    <property type="component" value="Unassembled WGS sequence"/>
</dbReference>
<evidence type="ECO:0000313" key="1">
    <source>
        <dbReference type="EMBL" id="KAA5541266.1"/>
    </source>
</evidence>
<name>A0A5M6D2N7_9BACT</name>
<keyword evidence="2" id="KW-1185">Reference proteome</keyword>
<comment type="caution">
    <text evidence="1">The sequence shown here is derived from an EMBL/GenBank/DDBJ whole genome shotgun (WGS) entry which is preliminary data.</text>
</comment>
<evidence type="ECO:0000313" key="2">
    <source>
        <dbReference type="Proteomes" id="UP000323426"/>
    </source>
</evidence>
<reference evidence="1 2" key="1">
    <citation type="submission" date="2019-09" db="EMBL/GenBank/DDBJ databases">
        <title>Genome sequence and assembly of Adhaeribacter sp.</title>
        <authorList>
            <person name="Chhetri G."/>
        </authorList>
    </citation>
    <scope>NUCLEOTIDE SEQUENCE [LARGE SCALE GENOMIC DNA]</scope>
    <source>
        <strain evidence="1 2">DK36</strain>
    </source>
</reference>
<dbReference type="AlphaFoldDB" id="A0A5M6D2N7"/>
<dbReference type="EMBL" id="VWSF01000022">
    <property type="protein sequence ID" value="KAA5541266.1"/>
    <property type="molecule type" value="Genomic_DNA"/>
</dbReference>